<dbReference type="SUPFAM" id="SSF47672">
    <property type="entry name" value="Transferrin receptor-like dimerisation domain"/>
    <property type="match status" value="1"/>
</dbReference>
<dbReference type="PANTHER" id="PTHR10404">
    <property type="entry name" value="N-ACETYLATED-ALPHA-LINKED ACIDIC DIPEPTIDASE"/>
    <property type="match status" value="1"/>
</dbReference>
<dbReference type="CDD" id="cd02121">
    <property type="entry name" value="PA_GCPII_like"/>
    <property type="match status" value="1"/>
</dbReference>
<dbReference type="Gene3D" id="3.50.30.30">
    <property type="match status" value="1"/>
</dbReference>
<evidence type="ECO:0000259" key="3">
    <source>
        <dbReference type="Pfam" id="PF02225"/>
    </source>
</evidence>
<dbReference type="STRING" id="1448308.A0A2T2NW95"/>
<dbReference type="GO" id="GO:0004180">
    <property type="term" value="F:carboxypeptidase activity"/>
    <property type="evidence" value="ECO:0007669"/>
    <property type="project" value="TreeGrafter"/>
</dbReference>
<feature type="signal peptide" evidence="2">
    <location>
        <begin position="1"/>
        <end position="17"/>
    </location>
</feature>
<dbReference type="Proteomes" id="UP000240883">
    <property type="component" value="Unassembled WGS sequence"/>
</dbReference>
<dbReference type="InterPro" id="IPR046450">
    <property type="entry name" value="PA_dom_sf"/>
</dbReference>
<dbReference type="InterPro" id="IPR003137">
    <property type="entry name" value="PA_domain"/>
</dbReference>
<dbReference type="FunFam" id="3.50.30.30:FF:000008">
    <property type="entry name" value="Glutamate carboxypeptidase 2"/>
    <property type="match status" value="1"/>
</dbReference>
<dbReference type="SUPFAM" id="SSF53187">
    <property type="entry name" value="Zn-dependent exopeptidases"/>
    <property type="match status" value="1"/>
</dbReference>
<dbReference type="PANTHER" id="PTHR10404:SF46">
    <property type="entry name" value="VACUOLAR PROTEIN SORTING-ASSOCIATED PROTEIN 70"/>
    <property type="match status" value="1"/>
</dbReference>
<dbReference type="OrthoDB" id="5841748at2759"/>
<evidence type="ECO:0000256" key="1">
    <source>
        <dbReference type="ARBA" id="ARBA00005634"/>
    </source>
</evidence>
<dbReference type="FunFam" id="3.40.630.10:FF:000101">
    <property type="entry name" value="N-acetylated alpha-linked acidic dipeptidase like 1"/>
    <property type="match status" value="1"/>
</dbReference>
<keyword evidence="7" id="KW-1185">Reference proteome</keyword>
<dbReference type="EMBL" id="KZ678132">
    <property type="protein sequence ID" value="PSN69670.1"/>
    <property type="molecule type" value="Genomic_DNA"/>
</dbReference>
<evidence type="ECO:0000259" key="5">
    <source>
        <dbReference type="Pfam" id="PF04389"/>
    </source>
</evidence>
<dbReference type="Pfam" id="PF04389">
    <property type="entry name" value="Peptidase_M28"/>
    <property type="match status" value="1"/>
</dbReference>
<evidence type="ECO:0000256" key="2">
    <source>
        <dbReference type="SAM" id="SignalP"/>
    </source>
</evidence>
<feature type="chain" id="PRO_5015405468" evidence="2">
    <location>
        <begin position="18"/>
        <end position="722"/>
    </location>
</feature>
<comment type="similarity">
    <text evidence="1">Belongs to the peptidase M28 family. M28B subfamily.</text>
</comment>
<dbReference type="Gene3D" id="1.20.930.40">
    <property type="entry name" value="Transferrin receptor-like, dimerisation domain"/>
    <property type="match status" value="1"/>
</dbReference>
<dbReference type="AlphaFoldDB" id="A0A2T2NW95"/>
<reference evidence="6 7" key="1">
    <citation type="journal article" date="2018" name="Front. Microbiol.">
        <title>Genome-Wide Analysis of Corynespora cassiicola Leaf Fall Disease Putative Effectors.</title>
        <authorList>
            <person name="Lopez D."/>
            <person name="Ribeiro S."/>
            <person name="Label P."/>
            <person name="Fumanal B."/>
            <person name="Venisse J.S."/>
            <person name="Kohler A."/>
            <person name="de Oliveira R.R."/>
            <person name="Labutti K."/>
            <person name="Lipzen A."/>
            <person name="Lail K."/>
            <person name="Bauer D."/>
            <person name="Ohm R.A."/>
            <person name="Barry K.W."/>
            <person name="Spatafora J."/>
            <person name="Grigoriev I.V."/>
            <person name="Martin F.M."/>
            <person name="Pujade-Renaud V."/>
        </authorList>
    </citation>
    <scope>NUCLEOTIDE SEQUENCE [LARGE SCALE GENOMIC DNA]</scope>
    <source>
        <strain evidence="6 7">Philippines</strain>
    </source>
</reference>
<gene>
    <name evidence="6" type="ORF">BS50DRAFT_547332</name>
</gene>
<dbReference type="Pfam" id="PF04253">
    <property type="entry name" value="TFR_dimer"/>
    <property type="match status" value="1"/>
</dbReference>
<dbReference type="CDD" id="cd08022">
    <property type="entry name" value="M28_PSMA_like"/>
    <property type="match status" value="1"/>
</dbReference>
<organism evidence="6 7">
    <name type="scientific">Corynespora cassiicola Philippines</name>
    <dbReference type="NCBI Taxonomy" id="1448308"/>
    <lineage>
        <taxon>Eukaryota</taxon>
        <taxon>Fungi</taxon>
        <taxon>Dikarya</taxon>
        <taxon>Ascomycota</taxon>
        <taxon>Pezizomycotina</taxon>
        <taxon>Dothideomycetes</taxon>
        <taxon>Pleosporomycetidae</taxon>
        <taxon>Pleosporales</taxon>
        <taxon>Corynesporascaceae</taxon>
        <taxon>Corynespora</taxon>
    </lineage>
</organism>
<dbReference type="SUPFAM" id="SSF52025">
    <property type="entry name" value="PA domain"/>
    <property type="match status" value="1"/>
</dbReference>
<feature type="domain" description="Transferrin receptor-like dimerisation" evidence="4">
    <location>
        <begin position="607"/>
        <end position="719"/>
    </location>
</feature>
<dbReference type="Gene3D" id="3.40.630.10">
    <property type="entry name" value="Zn peptidases"/>
    <property type="match status" value="1"/>
</dbReference>
<evidence type="ECO:0000313" key="7">
    <source>
        <dbReference type="Proteomes" id="UP000240883"/>
    </source>
</evidence>
<evidence type="ECO:0000313" key="6">
    <source>
        <dbReference type="EMBL" id="PSN69670.1"/>
    </source>
</evidence>
<evidence type="ECO:0000259" key="4">
    <source>
        <dbReference type="Pfam" id="PF04253"/>
    </source>
</evidence>
<accession>A0A2T2NW95</accession>
<dbReference type="InterPro" id="IPR039373">
    <property type="entry name" value="Peptidase_M28B"/>
</dbReference>
<dbReference type="InterPro" id="IPR007365">
    <property type="entry name" value="TFR-like_dimer_dom"/>
</dbReference>
<dbReference type="InterPro" id="IPR036757">
    <property type="entry name" value="TFR-like_dimer_dom_sf"/>
</dbReference>
<keyword evidence="2" id="KW-0732">Signal</keyword>
<protein>
    <submittedName>
        <fullName evidence="6">Zn-dependent exopeptidase</fullName>
    </submittedName>
</protein>
<sequence>MSKLTLSLPAFVYIALACQRDFPSLEPADQAILLAGQLAARQAEPFPPTWTKEEEILSNSFDGVEIETWSSYYTHGDHVAGRNRTIADETAKKWNANGIPTSIAEYEVYLNYPEKQELVLEYADGTRHVAQMYEDALDADETTRYASSLPAFHGYSASGEVEAEYVYVGQGHKDDFAALQQRGINVTGKIALTRYGGPFRGIKVKNAEANGMIGVVMFSDPGDDGLQEAKGQVAYPGGPARNPSSLQRGSVAYIDRYVGDPTTPGYPSKAGVARVSGASILPRIPSVPISYRDAAIILKALDGNGIAGKDMGRGGWVGGLNTTYSTGPAKGVKLSLANIMQDTTTPIWNVIGIINGTNANETIIVGNHRDAWIIGGAADPNSGSAIMEEITRAFGKLMSTGWKPRRNIVFASWDAEEYALVGSTEWVEEHAPWLSKTAISYLNIDIAVSGPLPGAAATPELRGVAQDVMKKVVYGNRTLYDAWHDMYQFRPQDNGFGDLGSGSDYTAFLQQGIGALDFGMGGGANDPVYHYHSNYDSFHWMKTFVDPDFSIHTTVGQYIGLLAYHLADDLLIPYDLNALARNLNYWIVELTMLTLQFSDSSSVQRAINLTTLINAYERFNSVATEYHKIILTKEFLDDNAKVASTNDKLKSLNKLFIKEGGLPGRSFYKNALYAPNRDDGYRAQIYPGTIEGLQDGNLTQAQEWNLFLADAVNKAAELMALA</sequence>
<dbReference type="Pfam" id="PF02225">
    <property type="entry name" value="PA"/>
    <property type="match status" value="1"/>
</dbReference>
<proteinExistence type="inferred from homology"/>
<feature type="domain" description="PA" evidence="3">
    <location>
        <begin position="163"/>
        <end position="232"/>
    </location>
</feature>
<feature type="domain" description="Peptidase M28" evidence="5">
    <location>
        <begin position="349"/>
        <end position="538"/>
    </location>
</feature>
<name>A0A2T2NW95_CORCC</name>
<dbReference type="PROSITE" id="PS51257">
    <property type="entry name" value="PROKAR_LIPOPROTEIN"/>
    <property type="match status" value="1"/>
</dbReference>
<dbReference type="InterPro" id="IPR007484">
    <property type="entry name" value="Peptidase_M28"/>
</dbReference>